<dbReference type="EMBL" id="KN846951">
    <property type="protein sequence ID" value="KIV87215.1"/>
    <property type="molecule type" value="Genomic_DNA"/>
</dbReference>
<feature type="region of interest" description="Disordered" evidence="1">
    <location>
        <begin position="432"/>
        <end position="499"/>
    </location>
</feature>
<evidence type="ECO:0000313" key="2">
    <source>
        <dbReference type="EMBL" id="KIV87215.1"/>
    </source>
</evidence>
<gene>
    <name evidence="2" type="ORF">PV11_02777</name>
</gene>
<feature type="region of interest" description="Disordered" evidence="1">
    <location>
        <begin position="909"/>
        <end position="931"/>
    </location>
</feature>
<sequence length="999" mass="109960">MAQIPPPSPLTAQPYPGPNTTRGSGCTFSLSAHATPFICGLYEHNLQEARSSLNPQALVFIPGRHWQAPTIHQQSVLNVHAPEFVPGIRHQSCQISSSMMNPQAPVFVTTSHMAEQLLLKRMQLMTILSVDTAKRLVRSMPGAAVQTPNPLAAPFVPGAQQWSPYTYPDPNLECRYQSRLNRVQSVNDREATPEYEPAAWVESRKSWNKATKRYEGSYQEEREVVEYWVHHIDFFGRVVYTKSATKPATTIAILKSSGKWLSMGSDFKSRNHFLVTSASRYLDPVVYYGKPEVLTKFHGTALEDACVGQCDKFYSRNGKWRQDYYDPEEDEPYLDTLNPEDYEEGHIIVNGCTPGFKTREQVLAAGTEEQLAVDSARRAALQSCKARGPVKSKLAACSTSDESAVVCVNKNMAKQASNVTRRSMEVQPAVEDNHLSGTAPPQYSVPPPLSSVGTSLSSEEFHRRCEAAMPSLSDWSEDDDDVEDDQAQPEDDTSASAPVQGCLTQSEAMHQRLDEIGPVSTNESWADDIDDEDMNVIIPPTSFTPPAPQATIVQEASEEIGAVNSEEDVIATADEVPISSEPSTSADGHSPRPSISSSSDGTSPTSIDEPNENQVDSAVHPDDGNDSVYHVNDEAYGQEDVTSVQVAERTDEEIFGMSLEQEYGNIHGVPMPVEPSSNATYVAEEVSSTPTQGLTTMVAVQQRDPRRYRQRSVTLDEFLGHSLRLLLGASSNGRVIPLLTTVHFATVSNSILYVVRTASRVDTPYMSFTPRVAYNKVDEHEDNLTQQRVVELDDGEEEIVGTVIHPNITIRGSDNDNITSAVIVNDITPEYMEESTTVVLPEATSTASTSAAHGDSQPQTPRQQPPRRRVRFVNPPQAYSPASTTSRYSSLAELVSGYDQWPDFSAIHHPSPSSSVSSRSSNHDDETLEPVPALPRFGSVRAGRRRAGWNFIRKFSANNNTVHLKVVGEGPSQTTEVEKKGWLKKGLSKVKGFFSKKKN</sequence>
<feature type="region of interest" description="Disordered" evidence="1">
    <location>
        <begin position="578"/>
        <end position="641"/>
    </location>
</feature>
<name>A0A0D1WEH4_9EURO</name>
<evidence type="ECO:0000256" key="1">
    <source>
        <dbReference type="SAM" id="MobiDB-lite"/>
    </source>
</evidence>
<feature type="compositionally biased region" description="Acidic residues" evidence="1">
    <location>
        <begin position="475"/>
        <end position="493"/>
    </location>
</feature>
<reference evidence="2 3" key="1">
    <citation type="submission" date="2015-01" db="EMBL/GenBank/DDBJ databases">
        <title>The Genome Sequence of Exophiala sideris CBS121828.</title>
        <authorList>
            <consortium name="The Broad Institute Genomics Platform"/>
            <person name="Cuomo C."/>
            <person name="de Hoog S."/>
            <person name="Gorbushina A."/>
            <person name="Stielow B."/>
            <person name="Teixiera M."/>
            <person name="Abouelleil A."/>
            <person name="Chapman S.B."/>
            <person name="Priest M."/>
            <person name="Young S.K."/>
            <person name="Wortman J."/>
            <person name="Nusbaum C."/>
            <person name="Birren B."/>
        </authorList>
    </citation>
    <scope>NUCLEOTIDE SEQUENCE [LARGE SCALE GENOMIC DNA]</scope>
    <source>
        <strain evidence="2 3">CBS 121828</strain>
    </source>
</reference>
<feature type="region of interest" description="Disordered" evidence="1">
    <location>
        <begin position="842"/>
        <end position="886"/>
    </location>
</feature>
<dbReference type="AlphaFoldDB" id="A0A0D1WEH4"/>
<dbReference type="OrthoDB" id="5421702at2759"/>
<feature type="compositionally biased region" description="Low complexity" evidence="1">
    <location>
        <begin position="910"/>
        <end position="920"/>
    </location>
</feature>
<dbReference type="Proteomes" id="UP000053599">
    <property type="component" value="Unassembled WGS sequence"/>
</dbReference>
<protein>
    <submittedName>
        <fullName evidence="2">Uncharacterized protein</fullName>
    </submittedName>
</protein>
<feature type="compositionally biased region" description="Low complexity" evidence="1">
    <location>
        <begin position="843"/>
        <end position="862"/>
    </location>
</feature>
<dbReference type="HOGENOM" id="CLU_299963_0_0_1"/>
<evidence type="ECO:0000313" key="3">
    <source>
        <dbReference type="Proteomes" id="UP000053599"/>
    </source>
</evidence>
<feature type="compositionally biased region" description="Low complexity" evidence="1">
    <location>
        <begin position="591"/>
        <end position="608"/>
    </location>
</feature>
<proteinExistence type="predicted"/>
<accession>A0A0D1WEH4</accession>
<organism evidence="2 3">
    <name type="scientific">Exophiala sideris</name>
    <dbReference type="NCBI Taxonomy" id="1016849"/>
    <lineage>
        <taxon>Eukaryota</taxon>
        <taxon>Fungi</taxon>
        <taxon>Dikarya</taxon>
        <taxon>Ascomycota</taxon>
        <taxon>Pezizomycotina</taxon>
        <taxon>Eurotiomycetes</taxon>
        <taxon>Chaetothyriomycetidae</taxon>
        <taxon>Chaetothyriales</taxon>
        <taxon>Herpotrichiellaceae</taxon>
        <taxon>Exophiala</taxon>
    </lineage>
</organism>